<evidence type="ECO:0000313" key="1">
    <source>
        <dbReference type="EMBL" id="GFO42885.1"/>
    </source>
</evidence>
<evidence type="ECO:0000313" key="2">
    <source>
        <dbReference type="Proteomes" id="UP000735302"/>
    </source>
</evidence>
<sequence length="72" mass="8206">MTTWSHLLHIAIPADRGIWIGITNPLNDVKVLRDLATHFSARRTQRSNEKLTWPELGFEPRASDLVANCPTR</sequence>
<dbReference type="Proteomes" id="UP000735302">
    <property type="component" value="Unassembled WGS sequence"/>
</dbReference>
<accession>A0AAV4DFU5</accession>
<reference evidence="1 2" key="1">
    <citation type="journal article" date="2021" name="Elife">
        <title>Chloroplast acquisition without the gene transfer in kleptoplastic sea slugs, Plakobranchus ocellatus.</title>
        <authorList>
            <person name="Maeda T."/>
            <person name="Takahashi S."/>
            <person name="Yoshida T."/>
            <person name="Shimamura S."/>
            <person name="Takaki Y."/>
            <person name="Nagai Y."/>
            <person name="Toyoda A."/>
            <person name="Suzuki Y."/>
            <person name="Arimoto A."/>
            <person name="Ishii H."/>
            <person name="Satoh N."/>
            <person name="Nishiyama T."/>
            <person name="Hasebe M."/>
            <person name="Maruyama T."/>
            <person name="Minagawa J."/>
            <person name="Obokata J."/>
            <person name="Shigenobu S."/>
        </authorList>
    </citation>
    <scope>NUCLEOTIDE SEQUENCE [LARGE SCALE GENOMIC DNA]</scope>
</reference>
<comment type="caution">
    <text evidence="1">The sequence shown here is derived from an EMBL/GenBank/DDBJ whole genome shotgun (WGS) entry which is preliminary data.</text>
</comment>
<protein>
    <submittedName>
        <fullName evidence="1">Uncharacterized protein</fullName>
    </submittedName>
</protein>
<name>A0AAV4DFU5_9GAST</name>
<dbReference type="EMBL" id="BLXT01007821">
    <property type="protein sequence ID" value="GFO42885.1"/>
    <property type="molecule type" value="Genomic_DNA"/>
</dbReference>
<gene>
    <name evidence="1" type="ORF">PoB_006939000</name>
</gene>
<organism evidence="1 2">
    <name type="scientific">Plakobranchus ocellatus</name>
    <dbReference type="NCBI Taxonomy" id="259542"/>
    <lineage>
        <taxon>Eukaryota</taxon>
        <taxon>Metazoa</taxon>
        <taxon>Spiralia</taxon>
        <taxon>Lophotrochozoa</taxon>
        <taxon>Mollusca</taxon>
        <taxon>Gastropoda</taxon>
        <taxon>Heterobranchia</taxon>
        <taxon>Euthyneura</taxon>
        <taxon>Panpulmonata</taxon>
        <taxon>Sacoglossa</taxon>
        <taxon>Placobranchoidea</taxon>
        <taxon>Plakobranchidae</taxon>
        <taxon>Plakobranchus</taxon>
    </lineage>
</organism>
<keyword evidence="2" id="KW-1185">Reference proteome</keyword>
<dbReference type="AlphaFoldDB" id="A0AAV4DFU5"/>
<proteinExistence type="predicted"/>